<evidence type="ECO:0000313" key="10">
    <source>
        <dbReference type="Proteomes" id="UP001183246"/>
    </source>
</evidence>
<dbReference type="PROSITE" id="PS00136">
    <property type="entry name" value="SUBTILASE_ASP"/>
    <property type="match status" value="1"/>
</dbReference>
<keyword evidence="7" id="KW-0732">Signal</keyword>
<feature type="active site" description="Charge relay system" evidence="5">
    <location>
        <position position="444"/>
    </location>
</feature>
<keyword evidence="2 5" id="KW-0645">Protease</keyword>
<evidence type="ECO:0000259" key="8">
    <source>
        <dbReference type="Pfam" id="PF00082"/>
    </source>
</evidence>
<dbReference type="Proteomes" id="UP001183246">
    <property type="component" value="Unassembled WGS sequence"/>
</dbReference>
<protein>
    <submittedName>
        <fullName evidence="9">S8 family serine peptidase</fullName>
    </submittedName>
</protein>
<proteinExistence type="inferred from homology"/>
<evidence type="ECO:0000256" key="4">
    <source>
        <dbReference type="ARBA" id="ARBA00022825"/>
    </source>
</evidence>
<dbReference type="PIRSF" id="PIRSF037854">
    <property type="entry name" value="Dihydropyridine_esterase"/>
    <property type="match status" value="1"/>
</dbReference>
<feature type="signal peptide" evidence="7">
    <location>
        <begin position="1"/>
        <end position="33"/>
    </location>
</feature>
<dbReference type="PRINTS" id="PR00723">
    <property type="entry name" value="SUBTILISIN"/>
</dbReference>
<dbReference type="InterPro" id="IPR023828">
    <property type="entry name" value="Peptidase_S8_Ser-AS"/>
</dbReference>
<evidence type="ECO:0000313" key="9">
    <source>
        <dbReference type="EMBL" id="MDT0341353.1"/>
    </source>
</evidence>
<dbReference type="RefSeq" id="WP_311702470.1">
    <property type="nucleotide sequence ID" value="NZ_JAVREL010000001.1"/>
</dbReference>
<dbReference type="InterPro" id="IPR022398">
    <property type="entry name" value="Peptidase_S8_His-AS"/>
</dbReference>
<name>A0ABU2MJ00_9ACTN</name>
<dbReference type="PANTHER" id="PTHR43806">
    <property type="entry name" value="PEPTIDASE S8"/>
    <property type="match status" value="1"/>
</dbReference>
<keyword evidence="4 5" id="KW-0720">Serine protease</keyword>
<keyword evidence="3 5" id="KW-0378">Hydrolase</keyword>
<feature type="active site" description="Charge relay system" evidence="5">
    <location>
        <position position="235"/>
    </location>
</feature>
<evidence type="ECO:0000256" key="6">
    <source>
        <dbReference type="RuleBase" id="RU003355"/>
    </source>
</evidence>
<sequence length="1109" mass="114411">MTGKRTSARTGAAVVCGVITAALTAGLTGPAGAAGDGPGERAAGGGGDTRLVPLITGDRVAVDASGEVRGLIMAEGREDVPVQVGRVGDHTEVVPQDVVPLIREGVLDRRLFDITELSRAGHRAGDGLPLIVTYAGSAARAEVRAAAGSGERLALEAINGEALTVAGDELTTIWDALTEPAGSGDRALAAAPGIETIALDAQVQGALDESVPGIGAPVAWESGYDGEGVTIAVLDSGISEDHPDLAGKVAAAEVFSEAPDTEDHRGHGTHVASIAAGTGAHADGAYTGVAPGATLLNGKVLNDNGMGSESWTIAGMQWAVDQGADIVNLSVGTQASYVDPMADALNALAAESGTLFVVSAGNEGPYPNTITTPGSAESALTVGAVDKAGALAEFSSTGGVDDAALKPDLTAPGVDIGAAAAPGSAYGENGEPVADGYVALSGTSMAAPHTAGAAALLAQRHPDWTGEQLKAALIAAAAPAAGQGALQQGAGRVDAATAIDQTVVAEPGALDFGAVAHPHTEAEPVARELTYRNLGDRDVTLDLSVTGVDPEGNPAPDGMFTLDATEVTVPAGGTATVGVTADTSGGGELYGVYSAYVTGAGDGQRVTTAGAVEREEERFDLTIEAIGRDGEPAPHWLAIATDLDLLFDAPSILYGDGAATGTLRLPPGDYLVDTTVFHGGTSHLDATGMDWLLQPHVALTEDTTLTIDAREAAEISMTVDDQRAELTDLVVNYDLQMKDGLLGWSWNWRTAGLPDGFRTAQLGPVADDWIFAYSSAAARFERDGREYHTADRRAGELYHGLEHHTGWGDLARIRVREGASTADATGVLATYSQAEFRMLFAAPERSLPRITDVYVRADAGWWTHDFYQLDDQGNDLAFLRGDRHTYTAGEAYEQTYNIGVFGPDIANGDGLFREGDWIYGWLNPFSDGGGHLGVSGYDSATTTLYRDGEEYATEDAPLDEAWFEVPPDEAEYELVTTVTRGAPVATVSTEITVSTTFTSATTPEGQYAQLPLSVVRFTPRLALDSTAPAGRTLRVPVTVQGSAAGENQESLTVAVSFDSGASWETVPVVDGAVRVGNPAAGGTVSLRAEAVDRQGNVTVQTIIDAYRTA</sequence>
<feature type="domain" description="Peptidase S8/S53" evidence="8">
    <location>
        <begin position="226"/>
        <end position="484"/>
    </location>
</feature>
<dbReference type="PROSITE" id="PS51892">
    <property type="entry name" value="SUBTILASE"/>
    <property type="match status" value="1"/>
</dbReference>
<dbReference type="InterPro" id="IPR036852">
    <property type="entry name" value="Peptidase_S8/S53_dom_sf"/>
</dbReference>
<feature type="active site" description="Charge relay system" evidence="5">
    <location>
        <position position="267"/>
    </location>
</feature>
<dbReference type="InterPro" id="IPR050131">
    <property type="entry name" value="Peptidase_S8_subtilisin-like"/>
</dbReference>
<dbReference type="PROSITE" id="PS00138">
    <property type="entry name" value="SUBTILASE_SER"/>
    <property type="match status" value="1"/>
</dbReference>
<comment type="caution">
    <text evidence="9">The sequence shown here is derived from an EMBL/GenBank/DDBJ whole genome shotgun (WGS) entry which is preliminary data.</text>
</comment>
<keyword evidence="10" id="KW-1185">Reference proteome</keyword>
<dbReference type="EMBL" id="JAVREL010000001">
    <property type="protein sequence ID" value="MDT0341353.1"/>
    <property type="molecule type" value="Genomic_DNA"/>
</dbReference>
<gene>
    <name evidence="9" type="ORF">RM590_01600</name>
</gene>
<dbReference type="InterPro" id="IPR015500">
    <property type="entry name" value="Peptidase_S8_subtilisin-rel"/>
</dbReference>
<evidence type="ECO:0000256" key="7">
    <source>
        <dbReference type="SAM" id="SignalP"/>
    </source>
</evidence>
<accession>A0ABU2MJ00</accession>
<dbReference type="PANTHER" id="PTHR43806:SF11">
    <property type="entry name" value="CEREVISIN-RELATED"/>
    <property type="match status" value="1"/>
</dbReference>
<reference evidence="10" key="1">
    <citation type="submission" date="2023-07" db="EMBL/GenBank/DDBJ databases">
        <title>30 novel species of actinomycetes from the DSMZ collection.</title>
        <authorList>
            <person name="Nouioui I."/>
        </authorList>
    </citation>
    <scope>NUCLEOTIDE SEQUENCE [LARGE SCALE GENOMIC DNA]</scope>
    <source>
        <strain evidence="10">DSM 44938</strain>
    </source>
</reference>
<comment type="similarity">
    <text evidence="1 5 6">Belongs to the peptidase S8 family.</text>
</comment>
<evidence type="ECO:0000256" key="3">
    <source>
        <dbReference type="ARBA" id="ARBA00022801"/>
    </source>
</evidence>
<dbReference type="InterPro" id="IPR023827">
    <property type="entry name" value="Peptidase_S8_Asp-AS"/>
</dbReference>
<dbReference type="PROSITE" id="PS00137">
    <property type="entry name" value="SUBTILASE_HIS"/>
    <property type="match status" value="1"/>
</dbReference>
<dbReference type="InterPro" id="IPR000209">
    <property type="entry name" value="Peptidase_S8/S53_dom"/>
</dbReference>
<dbReference type="SUPFAM" id="SSF52743">
    <property type="entry name" value="Subtilisin-like"/>
    <property type="match status" value="1"/>
</dbReference>
<dbReference type="InterPro" id="IPR017297">
    <property type="entry name" value="Peptidase_S8A_DPH-A"/>
</dbReference>
<evidence type="ECO:0000256" key="5">
    <source>
        <dbReference type="PROSITE-ProRule" id="PRU01240"/>
    </source>
</evidence>
<dbReference type="Gene3D" id="3.40.50.200">
    <property type="entry name" value="Peptidase S8/S53 domain"/>
    <property type="match status" value="1"/>
</dbReference>
<dbReference type="Pfam" id="PF00082">
    <property type="entry name" value="Peptidase_S8"/>
    <property type="match status" value="1"/>
</dbReference>
<evidence type="ECO:0000256" key="2">
    <source>
        <dbReference type="ARBA" id="ARBA00022670"/>
    </source>
</evidence>
<evidence type="ECO:0000256" key="1">
    <source>
        <dbReference type="ARBA" id="ARBA00011073"/>
    </source>
</evidence>
<organism evidence="9 10">
    <name type="scientific">Streptomyces litchfieldiae</name>
    <dbReference type="NCBI Taxonomy" id="3075543"/>
    <lineage>
        <taxon>Bacteria</taxon>
        <taxon>Bacillati</taxon>
        <taxon>Actinomycetota</taxon>
        <taxon>Actinomycetes</taxon>
        <taxon>Kitasatosporales</taxon>
        <taxon>Streptomycetaceae</taxon>
        <taxon>Streptomyces</taxon>
    </lineage>
</organism>
<feature type="chain" id="PRO_5047533433" evidence="7">
    <location>
        <begin position="34"/>
        <end position="1109"/>
    </location>
</feature>